<dbReference type="OrthoDB" id="517007at2"/>
<dbReference type="PRINTS" id="PR00081">
    <property type="entry name" value="GDHRDH"/>
</dbReference>
<keyword evidence="2" id="KW-0560">Oxidoreductase</keyword>
<gene>
    <name evidence="4" type="ORF">E3O10_17795</name>
</gene>
<evidence type="ECO:0000256" key="3">
    <source>
        <dbReference type="SAM" id="MobiDB-lite"/>
    </source>
</evidence>
<dbReference type="STRING" id="1424661.SAMN05216281_12325"/>
<reference evidence="4 5" key="1">
    <citation type="submission" date="2019-03" db="EMBL/GenBank/DDBJ databases">
        <title>Genomics of glacier-inhabiting Cryobacterium strains.</title>
        <authorList>
            <person name="Liu Q."/>
            <person name="Xin Y.-H."/>
        </authorList>
    </citation>
    <scope>NUCLEOTIDE SEQUENCE [LARGE SCALE GENOMIC DNA]</scope>
    <source>
        <strain evidence="4 5">Hh15</strain>
    </source>
</reference>
<dbReference type="EMBL" id="SOFF01000062">
    <property type="protein sequence ID" value="TFB82355.1"/>
    <property type="molecule type" value="Genomic_DNA"/>
</dbReference>
<evidence type="ECO:0000256" key="2">
    <source>
        <dbReference type="ARBA" id="ARBA00023002"/>
    </source>
</evidence>
<dbReference type="PRINTS" id="PR00080">
    <property type="entry name" value="SDRFAMILY"/>
</dbReference>
<evidence type="ECO:0000313" key="4">
    <source>
        <dbReference type="EMBL" id="TFB82355.1"/>
    </source>
</evidence>
<name>A0A1H8L2K5_9MICO</name>
<evidence type="ECO:0000256" key="1">
    <source>
        <dbReference type="ARBA" id="ARBA00006484"/>
    </source>
</evidence>
<dbReference type="Proteomes" id="UP000297654">
    <property type="component" value="Unassembled WGS sequence"/>
</dbReference>
<proteinExistence type="inferred from homology"/>
<accession>A0A1H8L2K5</accession>
<dbReference type="PANTHER" id="PTHR42760:SF50">
    <property type="entry name" value="SHORT-CHAIN DEHYDROGENASE-RELATED"/>
    <property type="match status" value="1"/>
</dbReference>
<evidence type="ECO:0000313" key="5">
    <source>
        <dbReference type="Proteomes" id="UP000297654"/>
    </source>
</evidence>
<dbReference type="RefSeq" id="WP_092112322.1">
    <property type="nucleotide sequence ID" value="NZ_FOCN01000023.1"/>
</dbReference>
<dbReference type="Pfam" id="PF13561">
    <property type="entry name" value="adh_short_C2"/>
    <property type="match status" value="1"/>
</dbReference>
<feature type="region of interest" description="Disordered" evidence="3">
    <location>
        <begin position="188"/>
        <end position="213"/>
    </location>
</feature>
<protein>
    <submittedName>
        <fullName evidence="4">SDR family oxidoreductase</fullName>
    </submittedName>
</protein>
<dbReference type="AlphaFoldDB" id="A0A1H8L2K5"/>
<dbReference type="Gene3D" id="3.40.50.720">
    <property type="entry name" value="NAD(P)-binding Rossmann-like Domain"/>
    <property type="match status" value="1"/>
</dbReference>
<sequence length="252" mass="25553">MSNHGELNGRAALVTGGGRGIGAAIALRLAEEGADVALGYHSNSVSAEETARSIGTATGRRVVAIQGDAGDPAAVAAVVDRSAELLGRLDILVNNAGILDPELAMIDELDPELANRIIDVNVRGPLFAAAAAARHLGRGGRIINIGSCVGDRVPGAGYTIYATSKAAITGMTKALARDLGPRGITVNEVAPGATNTSMNPEDGPNSAEQKATSPFGRFASPEEIADAVLYFASPRAAFTTGARLGVDGGRNA</sequence>
<comment type="caution">
    <text evidence="4">The sequence shown here is derived from an EMBL/GenBank/DDBJ whole genome shotgun (WGS) entry which is preliminary data.</text>
</comment>
<organism evidence="4 5">
    <name type="scientific">Cryobacterium luteum</name>
    <dbReference type="NCBI Taxonomy" id="1424661"/>
    <lineage>
        <taxon>Bacteria</taxon>
        <taxon>Bacillati</taxon>
        <taxon>Actinomycetota</taxon>
        <taxon>Actinomycetes</taxon>
        <taxon>Micrococcales</taxon>
        <taxon>Microbacteriaceae</taxon>
        <taxon>Cryobacterium</taxon>
    </lineage>
</organism>
<dbReference type="FunFam" id="3.40.50.720:FF:000084">
    <property type="entry name" value="Short-chain dehydrogenase reductase"/>
    <property type="match status" value="1"/>
</dbReference>
<dbReference type="InterPro" id="IPR036291">
    <property type="entry name" value="NAD(P)-bd_dom_sf"/>
</dbReference>
<dbReference type="InterPro" id="IPR002347">
    <property type="entry name" value="SDR_fam"/>
</dbReference>
<keyword evidence="5" id="KW-1185">Reference proteome</keyword>
<dbReference type="PANTHER" id="PTHR42760">
    <property type="entry name" value="SHORT-CHAIN DEHYDROGENASES/REDUCTASES FAMILY MEMBER"/>
    <property type="match status" value="1"/>
</dbReference>
<comment type="similarity">
    <text evidence="1">Belongs to the short-chain dehydrogenases/reductases (SDR) family.</text>
</comment>
<dbReference type="GO" id="GO:0016616">
    <property type="term" value="F:oxidoreductase activity, acting on the CH-OH group of donors, NAD or NADP as acceptor"/>
    <property type="evidence" value="ECO:0007669"/>
    <property type="project" value="TreeGrafter"/>
</dbReference>
<dbReference type="SUPFAM" id="SSF51735">
    <property type="entry name" value="NAD(P)-binding Rossmann-fold domains"/>
    <property type="match status" value="1"/>
</dbReference>